<dbReference type="SUPFAM" id="SSF46785">
    <property type="entry name" value="Winged helix' DNA-binding domain"/>
    <property type="match status" value="1"/>
</dbReference>
<dbReference type="EMBL" id="PGEX01000001">
    <property type="protein sequence ID" value="PJJ42282.1"/>
    <property type="molecule type" value="Genomic_DNA"/>
</dbReference>
<dbReference type="Proteomes" id="UP000231134">
    <property type="component" value="Unassembled WGS sequence"/>
</dbReference>
<name>A0A2M9A995_9BACT</name>
<dbReference type="Pfam" id="PF01637">
    <property type="entry name" value="ATPase_2"/>
    <property type="match status" value="1"/>
</dbReference>
<comment type="caution">
    <text evidence="2">The sequence shown here is derived from an EMBL/GenBank/DDBJ whole genome shotgun (WGS) entry which is preliminary data.</text>
</comment>
<dbReference type="AlphaFoldDB" id="A0A2M9A995"/>
<evidence type="ECO:0000313" key="3">
    <source>
        <dbReference type="Proteomes" id="UP000231134"/>
    </source>
</evidence>
<sequence length="476" mass="55056">MSEKLIVGRKREISLLNRFIDSDEAEFVAVYGRRRVGKTYLVKGLFQKNFSFYMTGLANSDLKKQLQNFTDAFSQYFSKKATVKNWFDAFNLLRDELSKLRKTKKIIFIDELPWFDTARSDFVSALEHFWNSWASDDPTIKLIVCGSATSWMMNKLINNKGGLHNRVTHQIKLSPFTLGECEEFLKAKNFTMDRFEIAQFYMVFGGIPYYLKLLDKGESLAQNVDRLLFGEDGELRNEFHNLYHALFRNSEKYIAIVEVLAQKKKGITRNTLIKELSVESSGGVSKALDDLENCGFIRRYSPFGKKTKDELIQLVDFYTLFYFRFLAKRAKGRRNQWLQIQGKPEYNSWCGYAFEMLCLQHYPQILNALGISGIESAPCSWIYTGKDGAQFDLLIDRIDNVINICEMKFSTSPYEVTQHYLTELLEKVKLFKESSKTRKSPMLTFVTSLGLKPNSCARQIPKSITLDVLYNSPNLP</sequence>
<organism evidence="2 3">
    <name type="scientific">Hallerella succinigenes</name>
    <dbReference type="NCBI Taxonomy" id="1896222"/>
    <lineage>
        <taxon>Bacteria</taxon>
        <taxon>Pseudomonadati</taxon>
        <taxon>Fibrobacterota</taxon>
        <taxon>Fibrobacteria</taxon>
        <taxon>Fibrobacterales</taxon>
        <taxon>Fibrobacteraceae</taxon>
        <taxon>Hallerella</taxon>
    </lineage>
</organism>
<dbReference type="PANTHER" id="PTHR34704:SF1">
    <property type="entry name" value="ATPASE"/>
    <property type="match status" value="1"/>
</dbReference>
<evidence type="ECO:0000259" key="1">
    <source>
        <dbReference type="Pfam" id="PF01637"/>
    </source>
</evidence>
<accession>A0A2M9A995</accession>
<dbReference type="RefSeq" id="WP_100426149.1">
    <property type="nucleotide sequence ID" value="NZ_PGEX01000001.1"/>
</dbReference>
<dbReference type="OrthoDB" id="9813134at2"/>
<keyword evidence="3" id="KW-1185">Reference proteome</keyword>
<dbReference type="PANTHER" id="PTHR34704">
    <property type="entry name" value="ATPASE"/>
    <property type="match status" value="1"/>
</dbReference>
<evidence type="ECO:0000313" key="2">
    <source>
        <dbReference type="EMBL" id="PJJ42282.1"/>
    </source>
</evidence>
<gene>
    <name evidence="2" type="ORF">BGX16_2306</name>
</gene>
<dbReference type="SUPFAM" id="SSF52540">
    <property type="entry name" value="P-loop containing nucleoside triphosphate hydrolases"/>
    <property type="match status" value="1"/>
</dbReference>
<feature type="domain" description="ATPase" evidence="1">
    <location>
        <begin position="7"/>
        <end position="213"/>
    </location>
</feature>
<protein>
    <recommendedName>
        <fullName evidence="1">ATPase domain-containing protein</fullName>
    </recommendedName>
</protein>
<proteinExistence type="predicted"/>
<dbReference type="InterPro" id="IPR011579">
    <property type="entry name" value="ATPase_dom"/>
</dbReference>
<dbReference type="InterPro" id="IPR036390">
    <property type="entry name" value="WH_DNA-bd_sf"/>
</dbReference>
<dbReference type="GO" id="GO:0005524">
    <property type="term" value="F:ATP binding"/>
    <property type="evidence" value="ECO:0007669"/>
    <property type="project" value="InterPro"/>
</dbReference>
<dbReference type="Gene3D" id="3.40.50.300">
    <property type="entry name" value="P-loop containing nucleotide triphosphate hydrolases"/>
    <property type="match status" value="1"/>
</dbReference>
<dbReference type="InterPro" id="IPR027417">
    <property type="entry name" value="P-loop_NTPase"/>
</dbReference>
<reference evidence="2 3" key="1">
    <citation type="submission" date="2017-11" db="EMBL/GenBank/DDBJ databases">
        <title>Animal gut microbial communities from fecal samples from Wisconsin, USA.</title>
        <authorList>
            <person name="Neumann A."/>
        </authorList>
    </citation>
    <scope>NUCLEOTIDE SEQUENCE [LARGE SCALE GENOMIC DNA]</scope>
    <source>
        <strain evidence="2 3">UWS3</strain>
    </source>
</reference>